<dbReference type="RefSeq" id="WP_376846705.1">
    <property type="nucleotide sequence ID" value="NZ_JBHSFW010000010.1"/>
</dbReference>
<dbReference type="Gene3D" id="2.60.40.1220">
    <property type="match status" value="1"/>
</dbReference>
<evidence type="ECO:0000256" key="5">
    <source>
        <dbReference type="SAM" id="Phobius"/>
    </source>
</evidence>
<feature type="signal peptide" evidence="6">
    <location>
        <begin position="1"/>
        <end position="21"/>
    </location>
</feature>
<evidence type="ECO:0000313" key="8">
    <source>
        <dbReference type="EMBL" id="MFC4619611.1"/>
    </source>
</evidence>
<dbReference type="InterPro" id="IPR032694">
    <property type="entry name" value="CopC/D"/>
</dbReference>
<comment type="subcellular location">
    <subcellularLocation>
        <location evidence="1">Cell envelope</location>
    </subcellularLocation>
</comment>
<keyword evidence="3 6" id="KW-0732">Signal</keyword>
<dbReference type="Pfam" id="PF04234">
    <property type="entry name" value="CopC"/>
    <property type="match status" value="1"/>
</dbReference>
<dbReference type="PANTHER" id="PTHR34820">
    <property type="entry name" value="INNER MEMBRANE PROTEIN YEBZ"/>
    <property type="match status" value="1"/>
</dbReference>
<feature type="transmembrane region" description="Helical" evidence="5">
    <location>
        <begin position="136"/>
        <end position="157"/>
    </location>
</feature>
<keyword evidence="4" id="KW-0186">Copper</keyword>
<dbReference type="PANTHER" id="PTHR34820:SF4">
    <property type="entry name" value="INNER MEMBRANE PROTEIN YEBZ"/>
    <property type="match status" value="1"/>
</dbReference>
<dbReference type="Proteomes" id="UP001596022">
    <property type="component" value="Unassembled WGS sequence"/>
</dbReference>
<protein>
    <submittedName>
        <fullName evidence="8">Copper resistance protein CopC</fullName>
    </submittedName>
</protein>
<keyword evidence="5" id="KW-0812">Transmembrane</keyword>
<comment type="caution">
    <text evidence="8">The sequence shown here is derived from an EMBL/GenBank/DDBJ whole genome shotgun (WGS) entry which is preliminary data.</text>
</comment>
<dbReference type="InterPro" id="IPR014755">
    <property type="entry name" value="Cu-Rt/internalin_Ig-like"/>
</dbReference>
<dbReference type="InterPro" id="IPR014756">
    <property type="entry name" value="Ig_E-set"/>
</dbReference>
<evidence type="ECO:0000256" key="2">
    <source>
        <dbReference type="ARBA" id="ARBA00022723"/>
    </source>
</evidence>
<keyword evidence="2" id="KW-0479">Metal-binding</keyword>
<feature type="domain" description="CopC" evidence="7">
    <location>
        <begin position="22"/>
        <end position="114"/>
    </location>
</feature>
<dbReference type="EMBL" id="JBHSFW010000010">
    <property type="protein sequence ID" value="MFC4619611.1"/>
    <property type="molecule type" value="Genomic_DNA"/>
</dbReference>
<reference evidence="9" key="1">
    <citation type="journal article" date="2019" name="Int. J. Syst. Evol. Microbiol.">
        <title>The Global Catalogue of Microorganisms (GCM) 10K type strain sequencing project: providing services to taxonomists for standard genome sequencing and annotation.</title>
        <authorList>
            <consortium name="The Broad Institute Genomics Platform"/>
            <consortium name="The Broad Institute Genome Sequencing Center for Infectious Disease"/>
            <person name="Wu L."/>
            <person name="Ma J."/>
        </authorList>
    </citation>
    <scope>NUCLEOTIDE SEQUENCE [LARGE SCALE GENOMIC DNA]</scope>
    <source>
        <strain evidence="9">CGMCC 1.16306</strain>
    </source>
</reference>
<keyword evidence="5" id="KW-1133">Transmembrane helix</keyword>
<evidence type="ECO:0000256" key="6">
    <source>
        <dbReference type="SAM" id="SignalP"/>
    </source>
</evidence>
<evidence type="ECO:0000256" key="3">
    <source>
        <dbReference type="ARBA" id="ARBA00022729"/>
    </source>
</evidence>
<evidence type="ECO:0000259" key="7">
    <source>
        <dbReference type="Pfam" id="PF04234"/>
    </source>
</evidence>
<organism evidence="8 9">
    <name type="scientific">Camelliibacillus cellulosilyticus</name>
    <dbReference type="NCBI Taxonomy" id="2174486"/>
    <lineage>
        <taxon>Bacteria</taxon>
        <taxon>Bacillati</taxon>
        <taxon>Bacillota</taxon>
        <taxon>Bacilli</taxon>
        <taxon>Bacillales</taxon>
        <taxon>Sporolactobacillaceae</taxon>
        <taxon>Camelliibacillus</taxon>
    </lineage>
</organism>
<keyword evidence="9" id="KW-1185">Reference proteome</keyword>
<feature type="chain" id="PRO_5047539591" evidence="6">
    <location>
        <begin position="22"/>
        <end position="163"/>
    </location>
</feature>
<evidence type="ECO:0000313" key="9">
    <source>
        <dbReference type="Proteomes" id="UP001596022"/>
    </source>
</evidence>
<dbReference type="InterPro" id="IPR007348">
    <property type="entry name" value="CopC_dom"/>
</dbReference>
<evidence type="ECO:0000256" key="1">
    <source>
        <dbReference type="ARBA" id="ARBA00004196"/>
    </source>
</evidence>
<sequence length="163" mass="17997">MKKIFAFVFALLLILPQAGSAHSLLVSSTPKADQAADKPVDKITLNFGAAVEKIIKLTITDSKGHETAIKKPIIHEKTVIVTPERPLKNEAYKVKWELIGIDGHDVHGKLAFSVGQVTPKEKPIKQSANQSNGNHWHYYIPIIIILVVILVIGLLALSRKKRD</sequence>
<proteinExistence type="predicted"/>
<name>A0ABV9GQM9_9BACL</name>
<evidence type="ECO:0000256" key="4">
    <source>
        <dbReference type="ARBA" id="ARBA00023008"/>
    </source>
</evidence>
<accession>A0ABV9GQM9</accession>
<keyword evidence="5" id="KW-0472">Membrane</keyword>
<gene>
    <name evidence="8" type="ORF">ACFO4N_12890</name>
</gene>
<dbReference type="SUPFAM" id="SSF81296">
    <property type="entry name" value="E set domains"/>
    <property type="match status" value="1"/>
</dbReference>